<keyword evidence="5 7" id="KW-1133">Transmembrane helix</keyword>
<dbReference type="CDD" id="cd17321">
    <property type="entry name" value="MFS_MMR_MDR_like"/>
    <property type="match status" value="1"/>
</dbReference>
<feature type="transmembrane region" description="Helical" evidence="7">
    <location>
        <begin position="88"/>
        <end position="113"/>
    </location>
</feature>
<gene>
    <name evidence="9" type="ORF">ACFSXZ_40960</name>
</gene>
<keyword evidence="4 7" id="KW-0812">Transmembrane</keyword>
<keyword evidence="10" id="KW-1185">Reference proteome</keyword>
<dbReference type="Gene3D" id="1.20.1720.10">
    <property type="entry name" value="Multidrug resistance protein D"/>
    <property type="match status" value="1"/>
</dbReference>
<comment type="subcellular location">
    <subcellularLocation>
        <location evidence="1">Cell membrane</location>
        <topology evidence="1">Multi-pass membrane protein</topology>
    </subcellularLocation>
</comment>
<feature type="transmembrane region" description="Helical" evidence="7">
    <location>
        <begin position="209"/>
        <end position="231"/>
    </location>
</feature>
<dbReference type="RefSeq" id="WP_378271949.1">
    <property type="nucleotide sequence ID" value="NZ_JBHUKR010000032.1"/>
</dbReference>
<keyword evidence="2" id="KW-0813">Transport</keyword>
<evidence type="ECO:0000256" key="5">
    <source>
        <dbReference type="ARBA" id="ARBA00022989"/>
    </source>
</evidence>
<reference evidence="10" key="1">
    <citation type="journal article" date="2019" name="Int. J. Syst. Evol. Microbiol.">
        <title>The Global Catalogue of Microorganisms (GCM) 10K type strain sequencing project: providing services to taxonomists for standard genome sequencing and annotation.</title>
        <authorList>
            <consortium name="The Broad Institute Genomics Platform"/>
            <consortium name="The Broad Institute Genome Sequencing Center for Infectious Disease"/>
            <person name="Wu L."/>
            <person name="Ma J."/>
        </authorList>
    </citation>
    <scope>NUCLEOTIDE SEQUENCE [LARGE SCALE GENOMIC DNA]</scope>
    <source>
        <strain evidence="10">CGMCC 4.7645</strain>
    </source>
</reference>
<evidence type="ECO:0000259" key="8">
    <source>
        <dbReference type="PROSITE" id="PS50850"/>
    </source>
</evidence>
<name>A0ABW5G6S6_9PSEU</name>
<dbReference type="EMBL" id="JBHUKR010000032">
    <property type="protein sequence ID" value="MFD2422713.1"/>
    <property type="molecule type" value="Genomic_DNA"/>
</dbReference>
<feature type="transmembrane region" description="Helical" evidence="7">
    <location>
        <begin position="345"/>
        <end position="367"/>
    </location>
</feature>
<comment type="caution">
    <text evidence="9">The sequence shown here is derived from an EMBL/GenBank/DDBJ whole genome shotgun (WGS) entry which is preliminary data.</text>
</comment>
<dbReference type="InterPro" id="IPR011701">
    <property type="entry name" value="MFS"/>
</dbReference>
<dbReference type="Proteomes" id="UP001597417">
    <property type="component" value="Unassembled WGS sequence"/>
</dbReference>
<protein>
    <submittedName>
        <fullName evidence="9">MFS transporter</fullName>
    </submittedName>
</protein>
<evidence type="ECO:0000256" key="7">
    <source>
        <dbReference type="SAM" id="Phobius"/>
    </source>
</evidence>
<dbReference type="InterPro" id="IPR036259">
    <property type="entry name" value="MFS_trans_sf"/>
</dbReference>
<evidence type="ECO:0000313" key="10">
    <source>
        <dbReference type="Proteomes" id="UP001597417"/>
    </source>
</evidence>
<dbReference type="PROSITE" id="PS50850">
    <property type="entry name" value="MFS"/>
    <property type="match status" value="1"/>
</dbReference>
<evidence type="ECO:0000256" key="4">
    <source>
        <dbReference type="ARBA" id="ARBA00022692"/>
    </source>
</evidence>
<feature type="transmembrane region" description="Helical" evidence="7">
    <location>
        <begin position="184"/>
        <end position="203"/>
    </location>
</feature>
<evidence type="ECO:0000256" key="2">
    <source>
        <dbReference type="ARBA" id="ARBA00022448"/>
    </source>
</evidence>
<keyword evidence="3" id="KW-1003">Cell membrane</keyword>
<feature type="transmembrane region" description="Helical" evidence="7">
    <location>
        <begin position="154"/>
        <end position="172"/>
    </location>
</feature>
<proteinExistence type="predicted"/>
<feature type="transmembrane region" description="Helical" evidence="7">
    <location>
        <begin position="251"/>
        <end position="271"/>
    </location>
</feature>
<evidence type="ECO:0000256" key="1">
    <source>
        <dbReference type="ARBA" id="ARBA00004651"/>
    </source>
</evidence>
<feature type="transmembrane region" description="Helical" evidence="7">
    <location>
        <begin position="388"/>
        <end position="407"/>
    </location>
</feature>
<dbReference type="Gene3D" id="1.20.1250.20">
    <property type="entry name" value="MFS general substrate transporter like domains"/>
    <property type="match status" value="1"/>
</dbReference>
<feature type="transmembrane region" description="Helical" evidence="7">
    <location>
        <begin position="419"/>
        <end position="439"/>
    </location>
</feature>
<keyword evidence="6 7" id="KW-0472">Membrane</keyword>
<dbReference type="Pfam" id="PF07690">
    <property type="entry name" value="MFS_1"/>
    <property type="match status" value="1"/>
</dbReference>
<dbReference type="PANTHER" id="PTHR42718:SF46">
    <property type="entry name" value="BLR6921 PROTEIN"/>
    <property type="match status" value="1"/>
</dbReference>
<feature type="domain" description="Major facilitator superfamily (MFS) profile" evidence="8">
    <location>
        <begin position="1"/>
        <end position="445"/>
    </location>
</feature>
<dbReference type="SUPFAM" id="SSF103473">
    <property type="entry name" value="MFS general substrate transporter"/>
    <property type="match status" value="2"/>
</dbReference>
<sequence>MATAMFMVILDSAMVNLAGPTIRAGLALTDIQLTLVIDSYLVPFAGLLLLGGRLADLLGGRKVLLTGMGAYLLASIVCTVATSGEMLIAARIGQGISAALVLPSALSLVLALYPSRTERTRAMGIWGAVAGAASLGGVFLGGSLTETLGWESVFWTPVPFGILGAVIVWRSVPSIPVRSGHFDAFGAVTLTAGISALALGMISASEAGWGSLLALGGLAVGVAFLVAFVVVERRSAHPLVPLGVFGRKPVVMANLVMLLVGGTLTSLFFLLPPYQEEVLGMSPLETGMSQLPLAAMIIVGSVLAPLLTKLIGLTRALPVALAVLLAGLLWLAFDLTRSGFSASLLGAFVLIGGGLGLSAVNATAMSVRDATEAEGGLLSGLISAAQQLGGAVGLAGLVGIVAISSTTGTATATDGGIDFTTAFLGAAAGIIVALALSLFPGAKTPTTPNPAGTH</sequence>
<evidence type="ECO:0000256" key="3">
    <source>
        <dbReference type="ARBA" id="ARBA00022475"/>
    </source>
</evidence>
<dbReference type="PANTHER" id="PTHR42718">
    <property type="entry name" value="MAJOR FACILITATOR SUPERFAMILY MULTIDRUG TRANSPORTER MFSC"/>
    <property type="match status" value="1"/>
</dbReference>
<feature type="transmembrane region" description="Helical" evidence="7">
    <location>
        <begin position="63"/>
        <end position="82"/>
    </location>
</feature>
<feature type="transmembrane region" description="Helical" evidence="7">
    <location>
        <begin position="291"/>
        <end position="308"/>
    </location>
</feature>
<dbReference type="InterPro" id="IPR020846">
    <property type="entry name" value="MFS_dom"/>
</dbReference>
<feature type="transmembrane region" description="Helical" evidence="7">
    <location>
        <begin position="33"/>
        <end position="51"/>
    </location>
</feature>
<feature type="transmembrane region" description="Helical" evidence="7">
    <location>
        <begin position="315"/>
        <end position="333"/>
    </location>
</feature>
<accession>A0ABW5G6S6</accession>
<organism evidence="9 10">
    <name type="scientific">Amycolatopsis pigmentata</name>
    <dbReference type="NCBI Taxonomy" id="450801"/>
    <lineage>
        <taxon>Bacteria</taxon>
        <taxon>Bacillati</taxon>
        <taxon>Actinomycetota</taxon>
        <taxon>Actinomycetes</taxon>
        <taxon>Pseudonocardiales</taxon>
        <taxon>Pseudonocardiaceae</taxon>
        <taxon>Amycolatopsis</taxon>
    </lineage>
</organism>
<evidence type="ECO:0000256" key="6">
    <source>
        <dbReference type="ARBA" id="ARBA00023136"/>
    </source>
</evidence>
<evidence type="ECO:0000313" key="9">
    <source>
        <dbReference type="EMBL" id="MFD2422713.1"/>
    </source>
</evidence>
<feature type="transmembrane region" description="Helical" evidence="7">
    <location>
        <begin position="125"/>
        <end position="142"/>
    </location>
</feature>